<dbReference type="EMBL" id="HBUF01400023">
    <property type="protein sequence ID" value="CAG6736609.1"/>
    <property type="molecule type" value="Transcribed_RNA"/>
</dbReference>
<feature type="chain" id="PRO_5034226991" evidence="1">
    <location>
        <begin position="17"/>
        <end position="126"/>
    </location>
</feature>
<reference evidence="2" key="1">
    <citation type="submission" date="2021-05" db="EMBL/GenBank/DDBJ databases">
        <authorList>
            <person name="Alioto T."/>
            <person name="Alioto T."/>
            <person name="Gomez Garrido J."/>
        </authorList>
    </citation>
    <scope>NUCLEOTIDE SEQUENCE</scope>
</reference>
<evidence type="ECO:0000256" key="1">
    <source>
        <dbReference type="SAM" id="SignalP"/>
    </source>
</evidence>
<proteinExistence type="predicted"/>
<evidence type="ECO:0000313" key="2">
    <source>
        <dbReference type="EMBL" id="CAG6736609.1"/>
    </source>
</evidence>
<accession>A0A8D8YWP3</accession>
<protein>
    <submittedName>
        <fullName evidence="2">Uncharacterized protein</fullName>
    </submittedName>
</protein>
<dbReference type="AlphaFoldDB" id="A0A8D8YWP3"/>
<organism evidence="2">
    <name type="scientific">Cacopsylla melanoneura</name>
    <dbReference type="NCBI Taxonomy" id="428564"/>
    <lineage>
        <taxon>Eukaryota</taxon>
        <taxon>Metazoa</taxon>
        <taxon>Ecdysozoa</taxon>
        <taxon>Arthropoda</taxon>
        <taxon>Hexapoda</taxon>
        <taxon>Insecta</taxon>
        <taxon>Pterygota</taxon>
        <taxon>Neoptera</taxon>
        <taxon>Paraneoptera</taxon>
        <taxon>Hemiptera</taxon>
        <taxon>Sternorrhyncha</taxon>
        <taxon>Psylloidea</taxon>
        <taxon>Psyllidae</taxon>
        <taxon>Psyllinae</taxon>
        <taxon>Cacopsylla</taxon>
    </lineage>
</organism>
<keyword evidence="1" id="KW-0732">Signal</keyword>
<feature type="signal peptide" evidence="1">
    <location>
        <begin position="1"/>
        <end position="16"/>
    </location>
</feature>
<sequence length="126" mass="14488">MNIWILIVSPFSGVFPVHLQVSGVLPVHPVFWRASSGWFIRDIGLFGFFLDDLRSDDLGNDDLGNHDFFLRYLSTILPLSQMYIPLICSEEHEHIVQHSTVGYNISHCYKRMRHAGAETQKRRDSG</sequence>
<name>A0A8D8YWP3_9HEMI</name>